<dbReference type="STRING" id="544712.C6HGD1"/>
<dbReference type="OrthoDB" id="4828117at2759"/>
<gene>
    <name evidence="2" type="ORF">HCDG_05022</name>
</gene>
<organism evidence="2 3">
    <name type="scientific">Ajellomyces capsulatus (strain H143)</name>
    <name type="common">Darling's disease fungus</name>
    <name type="synonym">Histoplasma capsulatum</name>
    <dbReference type="NCBI Taxonomy" id="544712"/>
    <lineage>
        <taxon>Eukaryota</taxon>
        <taxon>Fungi</taxon>
        <taxon>Dikarya</taxon>
        <taxon>Ascomycota</taxon>
        <taxon>Pezizomycotina</taxon>
        <taxon>Eurotiomycetes</taxon>
        <taxon>Eurotiomycetidae</taxon>
        <taxon>Onygenales</taxon>
        <taxon>Ajellomycetaceae</taxon>
        <taxon>Histoplasma</taxon>
    </lineage>
</organism>
<dbReference type="EMBL" id="GG692426">
    <property type="protein sequence ID" value="EER40433.1"/>
    <property type="molecule type" value="Genomic_DNA"/>
</dbReference>
<proteinExistence type="predicted"/>
<accession>C6HGD1</accession>
<sequence length="205" mass="22731">MGINWNKDSIERFIGALLAAHPGFAPDYKTMAVHFGQGATYDSMKGRFREYRKIAQSMRQDNQEVANSRTPIRRTTSSGRISKLSSAAKNGRMQTPLTPTKLSKMKTENGFANPILIDEESDDFVKHNSDASIPYEESPANSTPSPKAKIQNHFIEIGHLKNEYETNNNFSRGCENVAVNIGQELAEAVGYSSGDATYAEYNDTV</sequence>
<evidence type="ECO:0000313" key="3">
    <source>
        <dbReference type="Proteomes" id="UP000002624"/>
    </source>
</evidence>
<dbReference type="OMA" id="YSTANEF"/>
<dbReference type="VEuPathDB" id="FungiDB:HCDG_05022"/>
<evidence type="ECO:0000313" key="2">
    <source>
        <dbReference type="EMBL" id="EER40433.1"/>
    </source>
</evidence>
<protein>
    <submittedName>
        <fullName evidence="2">Uncharacterized protein</fullName>
    </submittedName>
</protein>
<dbReference type="AlphaFoldDB" id="C6HGD1"/>
<dbReference type="Proteomes" id="UP000002624">
    <property type="component" value="Unassembled WGS sequence"/>
</dbReference>
<reference evidence="3" key="1">
    <citation type="submission" date="2009-05" db="EMBL/GenBank/DDBJ databases">
        <title>The genome sequence of Ajellomyces capsulatus strain H143.</title>
        <authorList>
            <person name="Champion M."/>
            <person name="Cuomo C.A."/>
            <person name="Ma L.-J."/>
            <person name="Henn M.R."/>
            <person name="Sil A."/>
            <person name="Goldman B."/>
            <person name="Young S.K."/>
            <person name="Kodira C.D."/>
            <person name="Zeng Q."/>
            <person name="Koehrsen M."/>
            <person name="Alvarado L."/>
            <person name="Berlin A.M."/>
            <person name="Borenstein D."/>
            <person name="Chen Z."/>
            <person name="Engels R."/>
            <person name="Freedman E."/>
            <person name="Gellesch M."/>
            <person name="Goldberg J."/>
            <person name="Griggs A."/>
            <person name="Gujja S."/>
            <person name="Heiman D.I."/>
            <person name="Hepburn T.A."/>
            <person name="Howarth C."/>
            <person name="Jen D."/>
            <person name="Larson L."/>
            <person name="Lewis B."/>
            <person name="Mehta T."/>
            <person name="Park D."/>
            <person name="Pearson M."/>
            <person name="Roberts A."/>
            <person name="Saif S."/>
            <person name="Shea T.D."/>
            <person name="Shenoy N."/>
            <person name="Sisk P."/>
            <person name="Stolte C."/>
            <person name="Sykes S."/>
            <person name="Walk T."/>
            <person name="White J."/>
            <person name="Yandava C."/>
            <person name="Klein B."/>
            <person name="McEwen J.G."/>
            <person name="Puccia R."/>
            <person name="Goldman G.H."/>
            <person name="Felipe M.S."/>
            <person name="Nino-Vega G."/>
            <person name="San-Blas G."/>
            <person name="Taylor J.W."/>
            <person name="Mendoza L."/>
            <person name="Galagan J.E."/>
            <person name="Nusbaum C."/>
            <person name="Birren B.W."/>
        </authorList>
    </citation>
    <scope>NUCLEOTIDE SEQUENCE [LARGE SCALE GENOMIC DNA]</scope>
    <source>
        <strain evidence="3">H143</strain>
    </source>
</reference>
<name>C6HGD1_AJECH</name>
<dbReference type="HOGENOM" id="CLU_1337179_0_0_1"/>
<feature type="region of interest" description="Disordered" evidence="1">
    <location>
        <begin position="59"/>
        <end position="80"/>
    </location>
</feature>
<evidence type="ECO:0000256" key="1">
    <source>
        <dbReference type="SAM" id="MobiDB-lite"/>
    </source>
</evidence>